<dbReference type="Proteomes" id="UP001176059">
    <property type="component" value="Unassembled WGS sequence"/>
</dbReference>
<feature type="region of interest" description="Disordered" evidence="1">
    <location>
        <begin position="625"/>
        <end position="663"/>
    </location>
</feature>
<dbReference type="EMBL" id="JANVFO010000038">
    <property type="protein sequence ID" value="KAJ3729058.1"/>
    <property type="molecule type" value="Genomic_DNA"/>
</dbReference>
<dbReference type="AlphaFoldDB" id="A0AA38J7J9"/>
<sequence>MKQCWFFPPMFRAVCRRRRYCSQTSKRNYTTATFPTSFTLDREILTPISPAHSNLKFLLASAKPSPNDIWTSYNDALDGGGLYELDLPIHQKVLRRCTLSMEQMRKNSRRHYLSIARPAPGHVHEHRFQNVIRNILSLGYTPSRNDYHFILGHFAAVGHSIGSIGVYNEMNGHGDCLPDSVTIALVLQSIAHRLGLPERKADRQETVNHARRQLKQILDDMRRRGISWTNINMDLTIRIMKHTSDEENFDTLLKLGYGIDIRYPDRPIVDNDSSVLLPFTLHTLNTVINMYGLGGNISKLVQAFEVLTVPLPHAQKHFSASFEDEDDFGVTPPDSSTSLKLPSAEPNTTTYTFLLRHISQHNKAHLARHYLLQAIKLDIEVSRYLRCKIVVTPNLEDVQAPRIAVNRAMLAPVFGLSNRNKNVALMRWLYSRIPSIVRRKKADVLHFSNFIKHLEMVGKWPPPPKPKLFSPTDKTRASTSKEYVDVDGVRWRRADVVDVLAIDPNHQQPMPVYSPKPIDLRLHLRILKTDINELTVYHGYIRSVLARTIERVKDKIGRRVWKERDIYLKNAVIAGRSKMRGKISKEMWRQIVNYKPKLMAGFARPPSHFHHRVIRQQYWREVKSARKEKVKEGTSAGVSMPGSTSMLKPNLSSTEESPEYHSS</sequence>
<proteinExistence type="predicted"/>
<accession>A0AA38J7J9</accession>
<protein>
    <submittedName>
        <fullName evidence="2">Uncharacterized protein</fullName>
    </submittedName>
</protein>
<organism evidence="2 3">
    <name type="scientific">Lentinula guzmanii</name>
    <dbReference type="NCBI Taxonomy" id="2804957"/>
    <lineage>
        <taxon>Eukaryota</taxon>
        <taxon>Fungi</taxon>
        <taxon>Dikarya</taxon>
        <taxon>Basidiomycota</taxon>
        <taxon>Agaricomycotina</taxon>
        <taxon>Agaricomycetes</taxon>
        <taxon>Agaricomycetidae</taxon>
        <taxon>Agaricales</taxon>
        <taxon>Marasmiineae</taxon>
        <taxon>Omphalotaceae</taxon>
        <taxon>Lentinula</taxon>
    </lineage>
</organism>
<feature type="region of interest" description="Disordered" evidence="1">
    <location>
        <begin position="324"/>
        <end position="343"/>
    </location>
</feature>
<evidence type="ECO:0000256" key="1">
    <source>
        <dbReference type="SAM" id="MobiDB-lite"/>
    </source>
</evidence>
<gene>
    <name evidence="2" type="ORF">DFJ43DRAFT_500229</name>
</gene>
<evidence type="ECO:0000313" key="3">
    <source>
        <dbReference type="Proteomes" id="UP001176059"/>
    </source>
</evidence>
<evidence type="ECO:0000313" key="2">
    <source>
        <dbReference type="EMBL" id="KAJ3729058.1"/>
    </source>
</evidence>
<feature type="compositionally biased region" description="Polar residues" evidence="1">
    <location>
        <begin position="641"/>
        <end position="657"/>
    </location>
</feature>
<comment type="caution">
    <text evidence="2">The sequence shown here is derived from an EMBL/GenBank/DDBJ whole genome shotgun (WGS) entry which is preliminary data.</text>
</comment>
<reference evidence="2" key="2">
    <citation type="journal article" date="2023" name="Proc. Natl. Acad. Sci. U.S.A.">
        <title>A global phylogenomic analysis of the shiitake genus Lentinula.</title>
        <authorList>
            <person name="Sierra-Patev S."/>
            <person name="Min B."/>
            <person name="Naranjo-Ortiz M."/>
            <person name="Looney B."/>
            <person name="Konkel Z."/>
            <person name="Slot J.C."/>
            <person name="Sakamoto Y."/>
            <person name="Steenwyk J.L."/>
            <person name="Rokas A."/>
            <person name="Carro J."/>
            <person name="Camarero S."/>
            <person name="Ferreira P."/>
            <person name="Molpeceres G."/>
            <person name="Ruiz-Duenas F.J."/>
            <person name="Serrano A."/>
            <person name="Henrissat B."/>
            <person name="Drula E."/>
            <person name="Hughes K.W."/>
            <person name="Mata J.L."/>
            <person name="Ishikawa N.K."/>
            <person name="Vargas-Isla R."/>
            <person name="Ushijima S."/>
            <person name="Smith C.A."/>
            <person name="Donoghue J."/>
            <person name="Ahrendt S."/>
            <person name="Andreopoulos W."/>
            <person name="He G."/>
            <person name="LaButti K."/>
            <person name="Lipzen A."/>
            <person name="Ng V."/>
            <person name="Riley R."/>
            <person name="Sandor L."/>
            <person name="Barry K."/>
            <person name="Martinez A.T."/>
            <person name="Xiao Y."/>
            <person name="Gibbons J.G."/>
            <person name="Terashima K."/>
            <person name="Grigoriev I.V."/>
            <person name="Hibbett D."/>
        </authorList>
    </citation>
    <scope>NUCLEOTIDE SEQUENCE</scope>
    <source>
        <strain evidence="2">ET3784</strain>
    </source>
</reference>
<keyword evidence="3" id="KW-1185">Reference proteome</keyword>
<name>A0AA38J7J9_9AGAR</name>
<feature type="compositionally biased region" description="Polar residues" evidence="1">
    <location>
        <begin position="333"/>
        <end position="343"/>
    </location>
</feature>
<dbReference type="InterPro" id="IPR011990">
    <property type="entry name" value="TPR-like_helical_dom_sf"/>
</dbReference>
<dbReference type="Gene3D" id="1.25.40.10">
    <property type="entry name" value="Tetratricopeptide repeat domain"/>
    <property type="match status" value="1"/>
</dbReference>
<reference evidence="2" key="1">
    <citation type="submission" date="2022-08" db="EMBL/GenBank/DDBJ databases">
        <authorList>
            <consortium name="DOE Joint Genome Institute"/>
            <person name="Min B."/>
            <person name="Sierra-Patev S."/>
            <person name="Naranjo-Ortiz M."/>
            <person name="Looney B."/>
            <person name="Konkel Z."/>
            <person name="Slot J.C."/>
            <person name="Sakamoto Y."/>
            <person name="Steenwyk J.L."/>
            <person name="Rokas A."/>
            <person name="Carro J."/>
            <person name="Camarero S."/>
            <person name="Ferreira P."/>
            <person name="Molpeceres G."/>
            <person name="Ruiz-duenas F.J."/>
            <person name="Serrano A."/>
            <person name="Henrissat B."/>
            <person name="Drula E."/>
            <person name="Hughes K.W."/>
            <person name="Mata J.L."/>
            <person name="Ishikawa N.K."/>
            <person name="Vargas-Isla R."/>
            <person name="Ushijima S."/>
            <person name="Smith C.A."/>
            <person name="Ahrendt S."/>
            <person name="Andreopoulos W."/>
            <person name="He G."/>
            <person name="LaButti K."/>
            <person name="Lipzen A."/>
            <person name="Ng V."/>
            <person name="Riley R."/>
            <person name="Sandor L."/>
            <person name="Barry K."/>
            <person name="Martinez A.T."/>
            <person name="Xiao Y."/>
            <person name="Gibbons J.G."/>
            <person name="Terashima K."/>
            <person name="Hibbett D.S."/>
            <person name="Grigoriev I.V."/>
        </authorList>
    </citation>
    <scope>NUCLEOTIDE SEQUENCE</scope>
    <source>
        <strain evidence="2">ET3784</strain>
    </source>
</reference>